<name>A0ACC3NMF1_9PEZI</name>
<gene>
    <name evidence="1" type="ORF">LTR37_004800</name>
</gene>
<organism evidence="1 2">
    <name type="scientific">Vermiconidia calcicola</name>
    <dbReference type="NCBI Taxonomy" id="1690605"/>
    <lineage>
        <taxon>Eukaryota</taxon>
        <taxon>Fungi</taxon>
        <taxon>Dikarya</taxon>
        <taxon>Ascomycota</taxon>
        <taxon>Pezizomycotina</taxon>
        <taxon>Dothideomycetes</taxon>
        <taxon>Dothideomycetidae</taxon>
        <taxon>Mycosphaerellales</taxon>
        <taxon>Extremaceae</taxon>
        <taxon>Vermiconidia</taxon>
    </lineage>
</organism>
<evidence type="ECO:0000313" key="1">
    <source>
        <dbReference type="EMBL" id="KAK3718884.1"/>
    </source>
</evidence>
<keyword evidence="2" id="KW-1185">Reference proteome</keyword>
<sequence>MLGAVRKEATARSFAVDQQILTAATRHETLTYECVCTDGSHPNISSYSATLPSYICEEYISQCVERAGDDLGLLTDCRSITCGTRNASSVAASNGGGSSGSASSASASASATSGSTGTGSGSAASATSEGAAIALSVAKSYGTGILAGGLLAVFGLAL</sequence>
<accession>A0ACC3NMF1</accession>
<evidence type="ECO:0000313" key="2">
    <source>
        <dbReference type="Proteomes" id="UP001281147"/>
    </source>
</evidence>
<comment type="caution">
    <text evidence="1">The sequence shown here is derived from an EMBL/GenBank/DDBJ whole genome shotgun (WGS) entry which is preliminary data.</text>
</comment>
<dbReference type="Proteomes" id="UP001281147">
    <property type="component" value="Unassembled WGS sequence"/>
</dbReference>
<proteinExistence type="predicted"/>
<reference evidence="1" key="1">
    <citation type="submission" date="2023-07" db="EMBL/GenBank/DDBJ databases">
        <title>Black Yeasts Isolated from many extreme environments.</title>
        <authorList>
            <person name="Coleine C."/>
            <person name="Stajich J.E."/>
            <person name="Selbmann L."/>
        </authorList>
    </citation>
    <scope>NUCLEOTIDE SEQUENCE</scope>
    <source>
        <strain evidence="1">CCFEE 5714</strain>
    </source>
</reference>
<protein>
    <submittedName>
        <fullName evidence="1">Uncharacterized protein</fullName>
    </submittedName>
</protein>
<dbReference type="EMBL" id="JAUTXU010000029">
    <property type="protein sequence ID" value="KAK3718884.1"/>
    <property type="molecule type" value="Genomic_DNA"/>
</dbReference>